<feature type="region of interest" description="Disordered" evidence="5">
    <location>
        <begin position="94"/>
        <end position="114"/>
    </location>
</feature>
<evidence type="ECO:0000256" key="2">
    <source>
        <dbReference type="ARBA" id="ARBA00023125"/>
    </source>
</evidence>
<dbReference type="PANTHER" id="PTHR31069:SF31">
    <property type="entry name" value="MONODICTYPHENONE CLUSTER TRANSCRIPTION FACTOR-RELATED"/>
    <property type="match status" value="1"/>
</dbReference>
<keyword evidence="1" id="KW-0805">Transcription regulation</keyword>
<dbReference type="InterPro" id="IPR001138">
    <property type="entry name" value="Zn2Cys6_DnaBD"/>
</dbReference>
<dbReference type="InterPro" id="IPR050675">
    <property type="entry name" value="OAF3"/>
</dbReference>
<keyword evidence="3" id="KW-0804">Transcription</keyword>
<evidence type="ECO:0000256" key="1">
    <source>
        <dbReference type="ARBA" id="ARBA00023015"/>
    </source>
</evidence>
<comment type="caution">
    <text evidence="7">The sequence shown here is derived from an EMBL/GenBank/DDBJ whole genome shotgun (WGS) entry which is preliminary data.</text>
</comment>
<dbReference type="EMBL" id="JAQQWK010000001">
    <property type="protein sequence ID" value="KAK8055199.1"/>
    <property type="molecule type" value="Genomic_DNA"/>
</dbReference>
<feature type="domain" description="Zn(2)-C6 fungal-type" evidence="6">
    <location>
        <begin position="17"/>
        <end position="47"/>
    </location>
</feature>
<dbReference type="InterPro" id="IPR036864">
    <property type="entry name" value="Zn2-C6_fun-type_DNA-bd_sf"/>
</dbReference>
<dbReference type="Pfam" id="PF00172">
    <property type="entry name" value="Zn_clus"/>
    <property type="match status" value="1"/>
</dbReference>
<dbReference type="SUPFAM" id="SSF57701">
    <property type="entry name" value="Zn2/Cys6 DNA-binding domain"/>
    <property type="match status" value="1"/>
</dbReference>
<accession>A0ABR1U8I6</accession>
<proteinExistence type="predicted"/>
<sequence length="451" mass="48021">MAMATARPSRPPRLRSSCDSCAILKIKCDQGQPSCSRCASRGIPCVYGMSRRMGKPRRDSKHLERVIVATNCVRDENRAAASHRDQPADVADNAMSHLGTHGGAQKAHSEDRHDFRSEVETTEPSLSSMMPNLDSFDFGTWAFSSDSFQYAPFIEDRYGGTGSTMTHDWPSATSPTAQVPQCTTFSSAQDSVRLSETVSATTPSRQVRDYGIEAYEILGGLMAMSCTHINAPDLTAPGVPTPSSTLSTASAAVDAATLPVMLPATTNYSLQPDSSPGEVALDELLGVCRGATERLCGLLRGACSGITSLVIFLSISSISRIFSLYYKAAAHIMVTASQASGPETTMALPSSTGAGAGFGKIMLGALSVDDLRVQAALKMQLLLGEARRVGRPIDLLASSSSSIINGNASDGRYEPTEAGKDGLSHNLVYWVRAEHERVISSIRSRLNDLSS</sequence>
<dbReference type="Proteomes" id="UP001444661">
    <property type="component" value="Unassembled WGS sequence"/>
</dbReference>
<evidence type="ECO:0000256" key="5">
    <source>
        <dbReference type="SAM" id="MobiDB-lite"/>
    </source>
</evidence>
<dbReference type="Gene3D" id="4.10.240.10">
    <property type="entry name" value="Zn(2)-C6 fungal-type DNA-binding domain"/>
    <property type="match status" value="1"/>
</dbReference>
<evidence type="ECO:0000256" key="3">
    <source>
        <dbReference type="ARBA" id="ARBA00023163"/>
    </source>
</evidence>
<dbReference type="SMART" id="SM00066">
    <property type="entry name" value="GAL4"/>
    <property type="match status" value="1"/>
</dbReference>
<evidence type="ECO:0000313" key="8">
    <source>
        <dbReference type="Proteomes" id="UP001444661"/>
    </source>
</evidence>
<evidence type="ECO:0000256" key="4">
    <source>
        <dbReference type="ARBA" id="ARBA00023242"/>
    </source>
</evidence>
<dbReference type="CDD" id="cd00067">
    <property type="entry name" value="GAL4"/>
    <property type="match status" value="1"/>
</dbReference>
<evidence type="ECO:0000313" key="7">
    <source>
        <dbReference type="EMBL" id="KAK8055199.1"/>
    </source>
</evidence>
<reference evidence="7 8" key="1">
    <citation type="submission" date="2023-01" db="EMBL/GenBank/DDBJ databases">
        <title>Analysis of 21 Apiospora genomes using comparative genomics revels a genus with tremendous synthesis potential of carbohydrate active enzymes and secondary metabolites.</title>
        <authorList>
            <person name="Sorensen T."/>
        </authorList>
    </citation>
    <scope>NUCLEOTIDE SEQUENCE [LARGE SCALE GENOMIC DNA]</scope>
    <source>
        <strain evidence="7 8">CBS 33761</strain>
    </source>
</reference>
<dbReference type="PROSITE" id="PS00463">
    <property type="entry name" value="ZN2_CY6_FUNGAL_1"/>
    <property type="match status" value="1"/>
</dbReference>
<protein>
    <submittedName>
        <fullName evidence="7">Aflatoxin biosynthesis regulatory protein</fullName>
    </submittedName>
</protein>
<keyword evidence="4" id="KW-0539">Nucleus</keyword>
<dbReference type="PROSITE" id="PS50048">
    <property type="entry name" value="ZN2_CY6_FUNGAL_2"/>
    <property type="match status" value="1"/>
</dbReference>
<organism evidence="7 8">
    <name type="scientific">Apiospora rasikravindrae</name>
    <dbReference type="NCBI Taxonomy" id="990691"/>
    <lineage>
        <taxon>Eukaryota</taxon>
        <taxon>Fungi</taxon>
        <taxon>Dikarya</taxon>
        <taxon>Ascomycota</taxon>
        <taxon>Pezizomycotina</taxon>
        <taxon>Sordariomycetes</taxon>
        <taxon>Xylariomycetidae</taxon>
        <taxon>Amphisphaeriales</taxon>
        <taxon>Apiosporaceae</taxon>
        <taxon>Apiospora</taxon>
    </lineage>
</organism>
<name>A0ABR1U8I6_9PEZI</name>
<keyword evidence="8" id="KW-1185">Reference proteome</keyword>
<evidence type="ECO:0000259" key="6">
    <source>
        <dbReference type="PROSITE" id="PS50048"/>
    </source>
</evidence>
<keyword evidence="2" id="KW-0238">DNA-binding</keyword>
<dbReference type="PRINTS" id="PR00755">
    <property type="entry name" value="AFLATOXINBRP"/>
</dbReference>
<gene>
    <name evidence="7" type="ORF">PG993_000426</name>
</gene>
<dbReference type="PANTHER" id="PTHR31069">
    <property type="entry name" value="OLEATE-ACTIVATED TRANSCRIPTION FACTOR 1-RELATED"/>
    <property type="match status" value="1"/>
</dbReference>